<reference evidence="1 2" key="2">
    <citation type="submission" date="2007-09" db="EMBL/GenBank/DDBJ databases">
        <title>Draft genome sequence of Clostridium bolteae (ATCC BAA-613).</title>
        <authorList>
            <person name="Sudarsanam P."/>
            <person name="Ley R."/>
            <person name="Guruge J."/>
            <person name="Turnbaugh P.J."/>
            <person name="Mahowald M."/>
            <person name="Liep D."/>
            <person name="Gordon J."/>
        </authorList>
    </citation>
    <scope>NUCLEOTIDE SEQUENCE [LARGE SCALE GENOMIC DNA]</scope>
    <source>
        <strain evidence="2">ATCC BAA-613 / DSM 15670 / CCUG 46953 / JCM 12243 / WAL 16351</strain>
    </source>
</reference>
<name>A8RRT1_ENTBW</name>
<protein>
    <submittedName>
        <fullName evidence="1">Uncharacterized protein</fullName>
    </submittedName>
</protein>
<sequence>MQKFLDIQNFFVKTSCNSFFLCYDGIINNASQLCEMFIVQSHQI</sequence>
<accession>A8RRT1</accession>
<dbReference type="AlphaFoldDB" id="A8RRT1"/>
<organism evidence="1 2">
    <name type="scientific">Enterocloster bolteae (strain ATCC BAA-613 / DSM 15670 / CCUG 46953 / JCM 12243 / WAL 16351)</name>
    <name type="common">Clostridium bolteae</name>
    <dbReference type="NCBI Taxonomy" id="411902"/>
    <lineage>
        <taxon>Bacteria</taxon>
        <taxon>Bacillati</taxon>
        <taxon>Bacillota</taxon>
        <taxon>Clostridia</taxon>
        <taxon>Lachnospirales</taxon>
        <taxon>Lachnospiraceae</taxon>
        <taxon>Enterocloster</taxon>
    </lineage>
</organism>
<evidence type="ECO:0000313" key="2">
    <source>
        <dbReference type="Proteomes" id="UP000005396"/>
    </source>
</evidence>
<dbReference type="EMBL" id="ABCC02000029">
    <property type="protein sequence ID" value="EDP16321.1"/>
    <property type="molecule type" value="Genomic_DNA"/>
</dbReference>
<evidence type="ECO:0000313" key="1">
    <source>
        <dbReference type="EMBL" id="EDP16321.1"/>
    </source>
</evidence>
<dbReference type="PaxDb" id="411902-CLOBOL_03084"/>
<comment type="caution">
    <text evidence="1">The sequence shown here is derived from an EMBL/GenBank/DDBJ whole genome shotgun (WGS) entry which is preliminary data.</text>
</comment>
<dbReference type="Proteomes" id="UP000005396">
    <property type="component" value="Unassembled WGS sequence"/>
</dbReference>
<reference evidence="1 2" key="1">
    <citation type="submission" date="2007-08" db="EMBL/GenBank/DDBJ databases">
        <authorList>
            <person name="Fulton L."/>
            <person name="Clifton S."/>
            <person name="Fulton B."/>
            <person name="Xu J."/>
            <person name="Minx P."/>
            <person name="Pepin K.H."/>
            <person name="Johnson M."/>
            <person name="Thiruvilangam P."/>
            <person name="Bhonagiri V."/>
            <person name="Nash W.E."/>
            <person name="Mardis E.R."/>
            <person name="Wilson R.K."/>
        </authorList>
    </citation>
    <scope>NUCLEOTIDE SEQUENCE [LARGE SCALE GENOMIC DNA]</scope>
    <source>
        <strain evidence="2">ATCC BAA-613 / DSM 15670 / CCUG 46953 / JCM 12243 / WAL 16351</strain>
    </source>
</reference>
<dbReference type="HOGENOM" id="CLU_3214383_0_0_9"/>
<proteinExistence type="predicted"/>
<gene>
    <name evidence="1" type="ORF">CLOBOL_03084</name>
</gene>